<proteinExistence type="predicted"/>
<dbReference type="OrthoDB" id="264651at2759"/>
<organism evidence="3 4">
    <name type="scientific">Leishmania martiniquensis</name>
    <dbReference type="NCBI Taxonomy" id="1580590"/>
    <lineage>
        <taxon>Eukaryota</taxon>
        <taxon>Discoba</taxon>
        <taxon>Euglenozoa</taxon>
        <taxon>Kinetoplastea</taxon>
        <taxon>Metakinetoplastina</taxon>
        <taxon>Trypanosomatida</taxon>
        <taxon>Trypanosomatidae</taxon>
        <taxon>Leishmaniinae</taxon>
        <taxon>Leishmania</taxon>
    </lineage>
</organism>
<protein>
    <submittedName>
        <fullName evidence="3">Uncharacterized protein</fullName>
    </submittedName>
</protein>
<dbReference type="EMBL" id="JAFEUZ010000006">
    <property type="protein sequence ID" value="KAG5486666.1"/>
    <property type="molecule type" value="Genomic_DNA"/>
</dbReference>
<dbReference type="SMR" id="A0A836KTR5"/>
<evidence type="ECO:0000256" key="1">
    <source>
        <dbReference type="SAM" id="Coils"/>
    </source>
</evidence>
<comment type="caution">
    <text evidence="3">The sequence shown here is derived from an EMBL/GenBank/DDBJ whole genome shotgun (WGS) entry which is preliminary data.</text>
</comment>
<keyword evidence="4" id="KW-1185">Reference proteome</keyword>
<reference evidence="4" key="1">
    <citation type="journal article" date="2021" name="Microbiol. Resour. Announc.">
        <title>LGAAP: Leishmaniinae Genome Assembly and Annotation Pipeline.</title>
        <authorList>
            <person name="Almutairi H."/>
            <person name="Urbaniak M.D."/>
            <person name="Bates M.D."/>
            <person name="Jariyapan N."/>
            <person name="Kwakye-Nuako G."/>
            <person name="Thomaz-Soccol V."/>
            <person name="Al-Salem W.S."/>
            <person name="Dillon R.J."/>
            <person name="Bates P.A."/>
            <person name="Gatherer D."/>
        </authorList>
    </citation>
    <scope>NUCLEOTIDE SEQUENCE [LARGE SCALE GENOMIC DNA]</scope>
</reference>
<reference evidence="4" key="2">
    <citation type="journal article" date="2021" name="Sci. Data">
        <title>Chromosome-scale genome sequencing, assembly and annotation of six genomes from subfamily Leishmaniinae.</title>
        <authorList>
            <person name="Almutairi H."/>
            <person name="Urbaniak M.D."/>
            <person name="Bates M.D."/>
            <person name="Jariyapan N."/>
            <person name="Kwakye-Nuako G."/>
            <person name="Thomaz Soccol V."/>
            <person name="Al-Salem W.S."/>
            <person name="Dillon R.J."/>
            <person name="Bates P.A."/>
            <person name="Gatherer D."/>
        </authorList>
    </citation>
    <scope>NUCLEOTIDE SEQUENCE [LARGE SCALE GENOMIC DNA]</scope>
</reference>
<feature type="coiled-coil region" evidence="1">
    <location>
        <begin position="36"/>
        <end position="117"/>
    </location>
</feature>
<dbReference type="GeneID" id="92517779"/>
<sequence>MSGALDISASGGAEAPPVCGLDAFTLQTIHGQQVIIFRQKELVRTLKERIEELEAQQRQTALKAHTPAREAKGSEGVRFRASEVQLRRRVETLEGESKKLSERVDELRAELNAVSAQRYAENLHYQEEKDMWRAKVSSAETKGAAATHLLEAMDKRNRKLFDQLEKLRREAEVTAYECAQWRSLATTAVSHLDQANQRYARDQMDSIEEDVRRYALNRLRPWQVVASASVPLDGEMAEETRKVWSRSAQLPEVHPTLHTFLPQKQEPVRSLIHVSHPPPFSQTLLSQWHPRMSLRPLPPPTSEHPKAKTLSSPPPSSLPRYKADGEKAVAPPAVASCRSHTSAADPPSTLKKRCMTPLPSGVED</sequence>
<evidence type="ECO:0000256" key="2">
    <source>
        <dbReference type="SAM" id="MobiDB-lite"/>
    </source>
</evidence>
<dbReference type="KEGG" id="lmat:92517779"/>
<accession>A0A836KTR5</accession>
<gene>
    <name evidence="3" type="ORF">LSCM1_07919</name>
</gene>
<dbReference type="RefSeq" id="XP_067181123.1">
    <property type="nucleotide sequence ID" value="XM_067325267.1"/>
</dbReference>
<name>A0A836KTR5_9TRYP</name>
<evidence type="ECO:0000313" key="3">
    <source>
        <dbReference type="EMBL" id="KAG5486666.1"/>
    </source>
</evidence>
<evidence type="ECO:0000313" key="4">
    <source>
        <dbReference type="Proteomes" id="UP000673552"/>
    </source>
</evidence>
<dbReference type="AlphaFoldDB" id="A0A836KTR5"/>
<dbReference type="Proteomes" id="UP000673552">
    <property type="component" value="Unassembled WGS sequence"/>
</dbReference>
<keyword evidence="1" id="KW-0175">Coiled coil</keyword>
<feature type="region of interest" description="Disordered" evidence="2">
    <location>
        <begin position="291"/>
        <end position="364"/>
    </location>
</feature>